<dbReference type="Proteomes" id="UP000054560">
    <property type="component" value="Unassembled WGS sequence"/>
</dbReference>
<keyword evidence="6" id="KW-0175">Coiled coil</keyword>
<name>A0A0L0GEE4_9EUKA</name>
<dbReference type="SMART" id="SM00353">
    <property type="entry name" value="HLH"/>
    <property type="match status" value="1"/>
</dbReference>
<feature type="region of interest" description="Disordered" evidence="7">
    <location>
        <begin position="105"/>
        <end position="156"/>
    </location>
</feature>
<evidence type="ECO:0000256" key="4">
    <source>
        <dbReference type="ARBA" id="ARBA00023163"/>
    </source>
</evidence>
<feature type="coiled-coil region" evidence="6">
    <location>
        <begin position="385"/>
        <end position="412"/>
    </location>
</feature>
<dbReference type="InterPro" id="IPR036638">
    <property type="entry name" value="HLH_DNA-bd_sf"/>
</dbReference>
<evidence type="ECO:0000313" key="10">
    <source>
        <dbReference type="Proteomes" id="UP000054560"/>
    </source>
</evidence>
<dbReference type="InterPro" id="IPR000014">
    <property type="entry name" value="PAS"/>
</dbReference>
<sequence length="575" mass="63275">MLGKKAKYGILPPSIGGENANYITRMMEKMPDELASDDRVVDPQLKRLFDNLQGGIPHIDLSMQMLPNSPSLFPDTSINNQRPTNASQLGQIILQEPYTSNSMGLVASDGKRSVTGSKSSNFSQNGDSLPAGYEYGSPVYHSPFNSSQDQGLNHQTSNQNQIQSNFVHPATKSRVSIDDNHPLTHSRTSLVDPNSMQSHFGARYSTRTNGAGTLGYADLQALNQQASPSLSVGAGSYMGVPRSDSIPQQLQHPQSRGQGSQASLELGGFSRDSSVPDLKNSVSPVAKGSGVAHTTSDVKPTVTGRKSSKSLDGKTSARQSAQGDGDGDGSVKEEQYRTESHKASEQRSRTRLKDSINELATTVPTLVNVKNPSKAHIIKKATEFVHDTQKTNVELRLEHEKLKSELAALHLKHMKSMNTMNMGNIITVEILSKDFTYIFVDHMWEVFLGYSRSEVLGKTFKDISSCRNCELMLKRSMEIHETMRKKQVWRGLILSKRKDGQAFCCDTTITPVLDDSGDILQFVVNRKKFHILNGVDCQNICRGIMPEPKLTDEDEDNPSTAKLMIEEAIFATEKA</sequence>
<dbReference type="SUPFAM" id="SSF55785">
    <property type="entry name" value="PYP-like sensor domain (PAS domain)"/>
    <property type="match status" value="1"/>
</dbReference>
<keyword evidence="4" id="KW-0804">Transcription</keyword>
<dbReference type="Pfam" id="PF13426">
    <property type="entry name" value="PAS_9"/>
    <property type="match status" value="1"/>
</dbReference>
<dbReference type="AlphaFoldDB" id="A0A0L0GEE4"/>
<proteinExistence type="predicted"/>
<keyword evidence="10" id="KW-1185">Reference proteome</keyword>
<dbReference type="EMBL" id="KQ241611">
    <property type="protein sequence ID" value="KNC87397.1"/>
    <property type="molecule type" value="Genomic_DNA"/>
</dbReference>
<feature type="compositionally biased region" description="Polar residues" evidence="7">
    <location>
        <begin position="143"/>
        <end position="156"/>
    </location>
</feature>
<feature type="region of interest" description="Disordered" evidence="7">
    <location>
        <begin position="233"/>
        <end position="352"/>
    </location>
</feature>
<reference evidence="9 10" key="1">
    <citation type="submission" date="2011-02" db="EMBL/GenBank/DDBJ databases">
        <title>The Genome Sequence of Sphaeroforma arctica JP610.</title>
        <authorList>
            <consortium name="The Broad Institute Genome Sequencing Platform"/>
            <person name="Russ C."/>
            <person name="Cuomo C."/>
            <person name="Young S.K."/>
            <person name="Zeng Q."/>
            <person name="Gargeya S."/>
            <person name="Alvarado L."/>
            <person name="Berlin A."/>
            <person name="Chapman S.B."/>
            <person name="Chen Z."/>
            <person name="Freedman E."/>
            <person name="Gellesch M."/>
            <person name="Goldberg J."/>
            <person name="Griggs A."/>
            <person name="Gujja S."/>
            <person name="Heilman E."/>
            <person name="Heiman D."/>
            <person name="Howarth C."/>
            <person name="Mehta T."/>
            <person name="Neiman D."/>
            <person name="Pearson M."/>
            <person name="Roberts A."/>
            <person name="Saif S."/>
            <person name="Shea T."/>
            <person name="Shenoy N."/>
            <person name="Sisk P."/>
            <person name="Stolte C."/>
            <person name="Sykes S."/>
            <person name="White J."/>
            <person name="Yandava C."/>
            <person name="Burger G."/>
            <person name="Gray M.W."/>
            <person name="Holland P.W.H."/>
            <person name="King N."/>
            <person name="Lang F.B.F."/>
            <person name="Roger A.J."/>
            <person name="Ruiz-Trillo I."/>
            <person name="Haas B."/>
            <person name="Nusbaum C."/>
            <person name="Birren B."/>
        </authorList>
    </citation>
    <scope>NUCLEOTIDE SEQUENCE [LARGE SCALE GENOMIC DNA]</scope>
    <source>
        <strain evidence="9 10">JP610</strain>
    </source>
</reference>
<keyword evidence="5" id="KW-0539">Nucleus</keyword>
<keyword evidence="3" id="KW-0010">Activator</keyword>
<organism evidence="9 10">
    <name type="scientific">Sphaeroforma arctica JP610</name>
    <dbReference type="NCBI Taxonomy" id="667725"/>
    <lineage>
        <taxon>Eukaryota</taxon>
        <taxon>Ichthyosporea</taxon>
        <taxon>Ichthyophonida</taxon>
        <taxon>Sphaeroforma</taxon>
    </lineage>
</organism>
<evidence type="ECO:0000256" key="3">
    <source>
        <dbReference type="ARBA" id="ARBA00023159"/>
    </source>
</evidence>
<feature type="compositionally biased region" description="Polar residues" evidence="7">
    <location>
        <begin position="114"/>
        <end position="127"/>
    </location>
</feature>
<feature type="region of interest" description="Disordered" evidence="7">
    <location>
        <begin position="176"/>
        <end position="197"/>
    </location>
</feature>
<dbReference type="GeneID" id="25900992"/>
<dbReference type="InterPro" id="IPR035965">
    <property type="entry name" value="PAS-like_dom_sf"/>
</dbReference>
<feature type="domain" description="BHLH" evidence="8">
    <location>
        <begin position="336"/>
        <end position="388"/>
    </location>
</feature>
<dbReference type="GO" id="GO:0045944">
    <property type="term" value="P:positive regulation of transcription by RNA polymerase II"/>
    <property type="evidence" value="ECO:0007669"/>
    <property type="project" value="TreeGrafter"/>
</dbReference>
<dbReference type="STRING" id="667725.A0A0L0GEE4"/>
<dbReference type="GO" id="GO:0003700">
    <property type="term" value="F:DNA-binding transcription factor activity"/>
    <property type="evidence" value="ECO:0007669"/>
    <property type="project" value="TreeGrafter"/>
</dbReference>
<evidence type="ECO:0000256" key="5">
    <source>
        <dbReference type="ARBA" id="ARBA00023242"/>
    </source>
</evidence>
<dbReference type="PROSITE" id="PS50888">
    <property type="entry name" value="BHLH"/>
    <property type="match status" value="1"/>
</dbReference>
<dbReference type="Pfam" id="PF00010">
    <property type="entry name" value="HLH"/>
    <property type="match status" value="1"/>
</dbReference>
<evidence type="ECO:0000256" key="1">
    <source>
        <dbReference type="ARBA" id="ARBA00023015"/>
    </source>
</evidence>
<dbReference type="GO" id="GO:0046983">
    <property type="term" value="F:protein dimerization activity"/>
    <property type="evidence" value="ECO:0007669"/>
    <property type="project" value="InterPro"/>
</dbReference>
<dbReference type="InterPro" id="IPR011598">
    <property type="entry name" value="bHLH_dom"/>
</dbReference>
<evidence type="ECO:0000313" key="9">
    <source>
        <dbReference type="EMBL" id="KNC87397.1"/>
    </source>
</evidence>
<evidence type="ECO:0000256" key="2">
    <source>
        <dbReference type="ARBA" id="ARBA00023125"/>
    </source>
</evidence>
<evidence type="ECO:0000256" key="6">
    <source>
        <dbReference type="SAM" id="Coils"/>
    </source>
</evidence>
<dbReference type="OrthoDB" id="8964853at2759"/>
<evidence type="ECO:0000256" key="7">
    <source>
        <dbReference type="SAM" id="MobiDB-lite"/>
    </source>
</evidence>
<feature type="compositionally biased region" description="Polar residues" evidence="7">
    <location>
        <begin position="245"/>
        <end position="263"/>
    </location>
</feature>
<feature type="compositionally biased region" description="Polar residues" evidence="7">
    <location>
        <begin position="183"/>
        <end position="197"/>
    </location>
</feature>
<feature type="compositionally biased region" description="Basic and acidic residues" evidence="7">
    <location>
        <begin position="329"/>
        <end position="352"/>
    </location>
</feature>
<dbReference type="SUPFAM" id="SSF47459">
    <property type="entry name" value="HLH, helix-loop-helix DNA-binding domain"/>
    <property type="match status" value="1"/>
</dbReference>
<dbReference type="CDD" id="cd00130">
    <property type="entry name" value="PAS"/>
    <property type="match status" value="1"/>
</dbReference>
<keyword evidence="2" id="KW-0238">DNA-binding</keyword>
<evidence type="ECO:0000259" key="8">
    <source>
        <dbReference type="PROSITE" id="PS50888"/>
    </source>
</evidence>
<dbReference type="PANTHER" id="PTHR10328:SF3">
    <property type="entry name" value="PROTEIN MAX"/>
    <property type="match status" value="1"/>
</dbReference>
<protein>
    <recommendedName>
        <fullName evidence="8">BHLH domain-containing protein</fullName>
    </recommendedName>
</protein>
<dbReference type="Gene3D" id="4.10.280.10">
    <property type="entry name" value="Helix-loop-helix DNA-binding domain"/>
    <property type="match status" value="1"/>
</dbReference>
<dbReference type="GO" id="GO:0090575">
    <property type="term" value="C:RNA polymerase II transcription regulator complex"/>
    <property type="evidence" value="ECO:0007669"/>
    <property type="project" value="TreeGrafter"/>
</dbReference>
<dbReference type="GO" id="GO:0003677">
    <property type="term" value="F:DNA binding"/>
    <property type="evidence" value="ECO:0007669"/>
    <property type="project" value="UniProtKB-KW"/>
</dbReference>
<gene>
    <name evidence="9" type="ORF">SARC_00488</name>
</gene>
<dbReference type="Gene3D" id="3.30.450.20">
    <property type="entry name" value="PAS domain"/>
    <property type="match status" value="1"/>
</dbReference>
<dbReference type="NCBIfam" id="TIGR00229">
    <property type="entry name" value="sensory_box"/>
    <property type="match status" value="1"/>
</dbReference>
<dbReference type="RefSeq" id="XP_014161299.1">
    <property type="nucleotide sequence ID" value="XM_014305824.1"/>
</dbReference>
<accession>A0A0L0GEE4</accession>
<dbReference type="PANTHER" id="PTHR10328">
    <property type="entry name" value="PROTEIN MAX MYC-ASSOCIATED FACTOR X"/>
    <property type="match status" value="1"/>
</dbReference>
<keyword evidence="1" id="KW-0805">Transcription regulation</keyword>